<organism evidence="2 3">
    <name type="scientific">Petropleomorpha daqingensis</name>
    <dbReference type="NCBI Taxonomy" id="2026353"/>
    <lineage>
        <taxon>Bacteria</taxon>
        <taxon>Bacillati</taxon>
        <taxon>Actinomycetota</taxon>
        <taxon>Actinomycetes</taxon>
        <taxon>Geodermatophilales</taxon>
        <taxon>Geodermatophilaceae</taxon>
        <taxon>Petropleomorpha</taxon>
    </lineage>
</organism>
<protein>
    <submittedName>
        <fullName evidence="2">Protein phosphatase</fullName>
        <ecNumber evidence="2">3.1.3.16</ecNumber>
    </submittedName>
</protein>
<proteinExistence type="predicted"/>
<evidence type="ECO:0000313" key="2">
    <source>
        <dbReference type="EMBL" id="NYJ05854.1"/>
    </source>
</evidence>
<sequence>MGGHLDGAQASKIAVQRLAEIVQGRTVNIEQLNAALEPAGQGHHDLGDVDTLSRPGTTVAGLALTEQDGEVCWLAFHVGDSRIYRWSEADGLEQIGSDHSVVQALVDAGAITEERALTHPQRRMITKAPGFGDRGGADYTFLPVVPGDRFLMCSDGLTGELLDGRIAVMTTDADEQALAEQLVAEAVQLGAQDNVSVVVAQV</sequence>
<evidence type="ECO:0000259" key="1">
    <source>
        <dbReference type="PROSITE" id="PS51746"/>
    </source>
</evidence>
<dbReference type="EMBL" id="JACBZT010000001">
    <property type="protein sequence ID" value="NYJ05854.1"/>
    <property type="molecule type" value="Genomic_DNA"/>
</dbReference>
<dbReference type="InterPro" id="IPR001932">
    <property type="entry name" value="PPM-type_phosphatase-like_dom"/>
</dbReference>
<feature type="domain" description="PPM-type phosphatase" evidence="1">
    <location>
        <begin position="1"/>
        <end position="202"/>
    </location>
</feature>
<dbReference type="AlphaFoldDB" id="A0A853CDJ9"/>
<dbReference type="PROSITE" id="PS51746">
    <property type="entry name" value="PPM_2"/>
    <property type="match status" value="1"/>
</dbReference>
<name>A0A853CDJ9_9ACTN</name>
<evidence type="ECO:0000313" key="3">
    <source>
        <dbReference type="Proteomes" id="UP000541969"/>
    </source>
</evidence>
<dbReference type="SUPFAM" id="SSF81606">
    <property type="entry name" value="PP2C-like"/>
    <property type="match status" value="1"/>
</dbReference>
<dbReference type="Gene3D" id="3.60.40.10">
    <property type="entry name" value="PPM-type phosphatase domain"/>
    <property type="match status" value="1"/>
</dbReference>
<reference evidence="2 3" key="1">
    <citation type="submission" date="2020-07" db="EMBL/GenBank/DDBJ databases">
        <title>Sequencing the genomes of 1000 actinobacteria strains.</title>
        <authorList>
            <person name="Klenk H.-P."/>
        </authorList>
    </citation>
    <scope>NUCLEOTIDE SEQUENCE [LARGE SCALE GENOMIC DNA]</scope>
    <source>
        <strain evidence="2 3">DSM 104001</strain>
    </source>
</reference>
<dbReference type="GO" id="GO:0004722">
    <property type="term" value="F:protein serine/threonine phosphatase activity"/>
    <property type="evidence" value="ECO:0007669"/>
    <property type="project" value="UniProtKB-EC"/>
</dbReference>
<keyword evidence="2" id="KW-0378">Hydrolase</keyword>
<dbReference type="Proteomes" id="UP000541969">
    <property type="component" value="Unassembled WGS sequence"/>
</dbReference>
<comment type="caution">
    <text evidence="2">The sequence shown here is derived from an EMBL/GenBank/DDBJ whole genome shotgun (WGS) entry which is preliminary data.</text>
</comment>
<gene>
    <name evidence="2" type="ORF">GGQ55_002132</name>
</gene>
<dbReference type="InterPro" id="IPR036457">
    <property type="entry name" value="PPM-type-like_dom_sf"/>
</dbReference>
<keyword evidence="3" id="KW-1185">Reference proteome</keyword>
<dbReference type="EC" id="3.1.3.16" evidence="2"/>
<dbReference type="SMART" id="SM00331">
    <property type="entry name" value="PP2C_SIG"/>
    <property type="match status" value="1"/>
</dbReference>
<accession>A0A853CDJ9</accession>